<evidence type="ECO:0000313" key="1">
    <source>
        <dbReference type="EMBL" id="NGM12931.1"/>
    </source>
</evidence>
<accession>A0A6M1L2R9</accession>
<sequence>MVGPDASAQSGLGIGKGCRINMSMIFGVERGPTTAAPTESDGDNTCAVEIVTDQRLT</sequence>
<dbReference type="AlphaFoldDB" id="A0A6M1L2R9"/>
<proteinExistence type="predicted"/>
<name>A0A6M1L2R9_9ACTN</name>
<organism evidence="1 2">
    <name type="scientific">Verrucosispora sioxanthis</name>
    <dbReference type="NCBI Taxonomy" id="2499994"/>
    <lineage>
        <taxon>Bacteria</taxon>
        <taxon>Bacillati</taxon>
        <taxon>Actinomycetota</taxon>
        <taxon>Actinomycetes</taxon>
        <taxon>Micromonosporales</taxon>
        <taxon>Micromonosporaceae</taxon>
        <taxon>Micromonospora</taxon>
    </lineage>
</organism>
<evidence type="ECO:0000313" key="2">
    <source>
        <dbReference type="Proteomes" id="UP000478148"/>
    </source>
</evidence>
<keyword evidence="2" id="KW-1185">Reference proteome</keyword>
<dbReference type="RefSeq" id="WP_164446886.1">
    <property type="nucleotide sequence ID" value="NZ_SAIY01000003.1"/>
</dbReference>
<protein>
    <submittedName>
        <fullName evidence="1">Uncharacterized protein</fullName>
    </submittedName>
</protein>
<dbReference type="Proteomes" id="UP000478148">
    <property type="component" value="Unassembled WGS sequence"/>
</dbReference>
<dbReference type="EMBL" id="SAIY01000003">
    <property type="protein sequence ID" value="NGM12931.1"/>
    <property type="molecule type" value="Genomic_DNA"/>
</dbReference>
<reference evidence="1 2" key="1">
    <citation type="submission" date="2020-02" db="EMBL/GenBank/DDBJ databases">
        <title>Draft Genome Sequence of Verrucosispora sp. Strain CWR15, Isolated from Gulf of Mexico Sponge.</title>
        <authorList>
            <person name="Kennedy S.J."/>
            <person name="Cella E."/>
            <person name="Azarian T."/>
            <person name="Baker B.J."/>
            <person name="Shaw L.N."/>
        </authorList>
    </citation>
    <scope>NUCLEOTIDE SEQUENCE [LARGE SCALE GENOMIC DNA]</scope>
    <source>
        <strain evidence="1 2">CWR15</strain>
    </source>
</reference>
<comment type="caution">
    <text evidence="1">The sequence shown here is derived from an EMBL/GenBank/DDBJ whole genome shotgun (WGS) entry which is preliminary data.</text>
</comment>
<gene>
    <name evidence="1" type="ORF">ENC19_09800</name>
</gene>